<name>A0A1H2GZI8_9PSED</name>
<gene>
    <name evidence="1" type="ORF">SAMN05216296_2647</name>
</gene>
<keyword evidence="2" id="KW-1185">Reference proteome</keyword>
<evidence type="ECO:0000313" key="1">
    <source>
        <dbReference type="EMBL" id="SDU24919.1"/>
    </source>
</evidence>
<dbReference type="STRING" id="364197.SAMN05216296_2647"/>
<proteinExistence type="predicted"/>
<dbReference type="EMBL" id="LT629785">
    <property type="protein sequence ID" value="SDU24919.1"/>
    <property type="molecule type" value="Genomic_DNA"/>
</dbReference>
<dbReference type="AlphaFoldDB" id="A0A1H2GZI8"/>
<protein>
    <submittedName>
        <fullName evidence="1">Uncharacterized protein</fullName>
    </submittedName>
</protein>
<dbReference type="Proteomes" id="UP000243232">
    <property type="component" value="Chromosome I"/>
</dbReference>
<evidence type="ECO:0000313" key="2">
    <source>
        <dbReference type="Proteomes" id="UP000243232"/>
    </source>
</evidence>
<sequence>MNSGFALRLCISDDHEYPSWREPLKSVRIRYWYERLRQRTHLNTAYQLEQLFEPDSFVHNSDGTIQYYKNKWIGYEQGRHLPQEALLKKVERKLSGSTRDLNHPLWKSLDIANKRVMRDDAFLRELAPVVQNLLYQPAFDGMQSFEVRAPVTKSLLEKLERRASMDVLACLVWLLRESAAKQSKDSEMIGHALHNVLIIMTLEFESLKIGLPLLRLFIDHILPLGVPAHHRMWMIPTDYLHASVNLNLLASRRSKRWQDSVAWSNRIKIMQRLLKGRLGTDVLYAMRPQYQLDETNGEIPTEVIENYKRTCNLREWGWENIWSITPESFPPLKLLLREER</sequence>
<reference evidence="2" key="1">
    <citation type="submission" date="2016-10" db="EMBL/GenBank/DDBJ databases">
        <authorList>
            <person name="Varghese N."/>
            <person name="Submissions S."/>
        </authorList>
    </citation>
    <scope>NUCLEOTIDE SEQUENCE [LARGE SCALE GENOMIC DNA]</scope>
    <source>
        <strain evidence="2">DSM 17875</strain>
    </source>
</reference>
<organism evidence="1 2">
    <name type="scientific">Pseudomonas pohangensis</name>
    <dbReference type="NCBI Taxonomy" id="364197"/>
    <lineage>
        <taxon>Bacteria</taxon>
        <taxon>Pseudomonadati</taxon>
        <taxon>Pseudomonadota</taxon>
        <taxon>Gammaproteobacteria</taxon>
        <taxon>Pseudomonadales</taxon>
        <taxon>Pseudomonadaceae</taxon>
        <taxon>Pseudomonas</taxon>
    </lineage>
</organism>
<accession>A0A1H2GZI8</accession>